<comment type="caution">
    <text evidence="2">The sequence shown here is derived from an EMBL/GenBank/DDBJ whole genome shotgun (WGS) entry which is preliminary data.</text>
</comment>
<dbReference type="Proteomes" id="UP000540191">
    <property type="component" value="Unassembled WGS sequence"/>
</dbReference>
<evidence type="ECO:0000313" key="2">
    <source>
        <dbReference type="EMBL" id="MBB4736392.1"/>
    </source>
</evidence>
<keyword evidence="1" id="KW-0472">Membrane</keyword>
<dbReference type="AlphaFoldDB" id="A0A7W7GQG9"/>
<protein>
    <submittedName>
        <fullName evidence="2">Uncharacterized protein</fullName>
    </submittedName>
</protein>
<keyword evidence="1" id="KW-0812">Transmembrane</keyword>
<reference evidence="2 3" key="1">
    <citation type="submission" date="2020-08" db="EMBL/GenBank/DDBJ databases">
        <title>Sequencing the genomes of 1000 actinobacteria strains.</title>
        <authorList>
            <person name="Klenk H.-P."/>
        </authorList>
    </citation>
    <scope>NUCLEOTIDE SEQUENCE [LARGE SCALE GENOMIC DNA]</scope>
    <source>
        <strain evidence="2 3">DSM 23974</strain>
    </source>
</reference>
<dbReference type="EMBL" id="JACHNA010000001">
    <property type="protein sequence ID" value="MBB4736392.1"/>
    <property type="molecule type" value="Genomic_DNA"/>
</dbReference>
<feature type="transmembrane region" description="Helical" evidence="1">
    <location>
        <begin position="56"/>
        <end position="86"/>
    </location>
</feature>
<gene>
    <name evidence="2" type="ORF">HDA30_001900</name>
</gene>
<feature type="transmembrane region" description="Helical" evidence="1">
    <location>
        <begin position="98"/>
        <end position="119"/>
    </location>
</feature>
<proteinExistence type="predicted"/>
<accession>A0A7W7GQG9</accession>
<sequence>MKNTTGKNAPTASVTRDGMTWLPARAVHSAPVTAFGLIGGYLTARETGVRPLGGIVLAAAGVYAGRTWAATAGAGTTAALTALYLGGFGASHPLAKKIGAWPAVLSVTGVAAGAAWALVDRRNDA</sequence>
<keyword evidence="1" id="KW-1133">Transmembrane helix</keyword>
<name>A0A7W7GQG9_9MICC</name>
<evidence type="ECO:0000256" key="1">
    <source>
        <dbReference type="SAM" id="Phobius"/>
    </source>
</evidence>
<keyword evidence="3" id="KW-1185">Reference proteome</keyword>
<organism evidence="2 3">
    <name type="scientific">Micrococcus cohnii</name>
    <dbReference type="NCBI Taxonomy" id="993416"/>
    <lineage>
        <taxon>Bacteria</taxon>
        <taxon>Bacillati</taxon>
        <taxon>Actinomycetota</taxon>
        <taxon>Actinomycetes</taxon>
        <taxon>Micrococcales</taxon>
        <taxon>Micrococcaceae</taxon>
        <taxon>Micrococcus</taxon>
    </lineage>
</organism>
<evidence type="ECO:0000313" key="3">
    <source>
        <dbReference type="Proteomes" id="UP000540191"/>
    </source>
</evidence>